<organism evidence="1 2">
    <name type="scientific">Streptomyces curacoi</name>
    <dbReference type="NCBI Taxonomy" id="146536"/>
    <lineage>
        <taxon>Bacteria</taxon>
        <taxon>Bacillati</taxon>
        <taxon>Actinomycetota</taxon>
        <taxon>Actinomycetes</taxon>
        <taxon>Kitasatosporales</taxon>
        <taxon>Streptomycetaceae</taxon>
        <taxon>Streptomyces</taxon>
    </lineage>
</organism>
<reference evidence="1 2" key="1">
    <citation type="submission" date="2015-10" db="EMBL/GenBank/DDBJ databases">
        <title>Draft genome sequence of Streptomyces curacoi DSM 40107, type strain for the species Streptomyces curacoi.</title>
        <authorList>
            <person name="Ruckert C."/>
            <person name="Winkler A."/>
            <person name="Kalinowski J."/>
            <person name="Kampfer P."/>
            <person name="Glaeser S."/>
        </authorList>
    </citation>
    <scope>NUCLEOTIDE SEQUENCE [LARGE SCALE GENOMIC DNA]</scope>
    <source>
        <strain evidence="1 2">DSM 40107</strain>
    </source>
</reference>
<sequence length="93" mass="10975">MKTPTAGRHFRWGEVFVELLRCGEAWNEGVMRPRHAGHFDNLGDVQRRCEQELVLTQRPNAQFRWEPFNEPTAAGRWRLHAPARDTDEMEFVK</sequence>
<evidence type="ECO:0000313" key="1">
    <source>
        <dbReference type="EMBL" id="KUM67409.1"/>
    </source>
</evidence>
<proteinExistence type="predicted"/>
<dbReference type="AlphaFoldDB" id="A0A117NU22"/>
<accession>A0A117NU22</accession>
<dbReference type="Proteomes" id="UP000054024">
    <property type="component" value="Unassembled WGS sequence"/>
</dbReference>
<comment type="caution">
    <text evidence="1">The sequence shown here is derived from an EMBL/GenBank/DDBJ whole genome shotgun (WGS) entry which is preliminary data.</text>
</comment>
<evidence type="ECO:0000313" key="2">
    <source>
        <dbReference type="Proteomes" id="UP000054024"/>
    </source>
</evidence>
<gene>
    <name evidence="1" type="ORF">AQI70_36265</name>
</gene>
<name>A0A117NU22_9ACTN</name>
<keyword evidence="2" id="KW-1185">Reference proteome</keyword>
<protein>
    <submittedName>
        <fullName evidence="1">Uncharacterized protein</fullName>
    </submittedName>
</protein>
<dbReference type="EMBL" id="LMWJ01000036">
    <property type="protein sequence ID" value="KUM67409.1"/>
    <property type="molecule type" value="Genomic_DNA"/>
</dbReference>